<gene>
    <name evidence="1" type="ORF">SUFG_00074</name>
</gene>
<accession>M4PRR0</accession>
<dbReference type="GeneID" id="15012471"/>
<proteinExistence type="predicted"/>
<dbReference type="OrthoDB" id="8378at10239"/>
<sequence>MPNILFASNSVSHFPGSSVRNEEWAYDANKVPYAIATPPLTKASSPKFGESETNDTWFHFTHGIDDEFWSIIDDPICEVTNKDGDRIFLLTYRNSTSTGYKIDFRSGTQSVTKSKYIPHLRDQRRTYDIRYTSTGVNDSLSLYVNEILLLEVSFSASEKNVPEALLIGGASVDTDEVISFFSEIIIADGDTRNARLDLLRPVSAGAYDNWNGPLSSLADDDPTTGMTTTLDDQNQSTILSAYGGANNISNIVQVTTTVRGINSPENLQHLIRLSGVDYLTPNYEIPFAKDYQVTDWKLNPATSQPWAAEDLTTAEFGFKSKA</sequence>
<evidence type="ECO:0000313" key="2">
    <source>
        <dbReference type="Proteomes" id="UP000207593"/>
    </source>
</evidence>
<keyword evidence="2" id="KW-1185">Reference proteome</keyword>
<organism evidence="1 2">
    <name type="scientific">Sulfitobacter phage phiCB2047-B</name>
    <dbReference type="NCBI Taxonomy" id="754046"/>
    <lineage>
        <taxon>Viruses</taxon>
        <taxon>Duplodnaviria</taxon>
        <taxon>Heunggongvirae</taxon>
        <taxon>Uroviricota</taxon>
        <taxon>Caudoviricetes</taxon>
        <taxon>Schitoviridae</taxon>
        <taxon>Rhodovirinae</taxon>
        <taxon>Raunefjordenvirus</taxon>
        <taxon>Raunefjordenvirus CB2047B</taxon>
    </lineage>
</organism>
<dbReference type="EMBL" id="HQ317387">
    <property type="protein sequence ID" value="AGH07441.1"/>
    <property type="molecule type" value="Genomic_DNA"/>
</dbReference>
<protein>
    <submittedName>
        <fullName evidence="1">Uncharacterized protein</fullName>
    </submittedName>
</protein>
<dbReference type="RefSeq" id="YP_007675857.1">
    <property type="nucleotide sequence ID" value="NC_020862.2"/>
</dbReference>
<dbReference type="KEGG" id="vg:15012471"/>
<reference evidence="1 2" key="1">
    <citation type="journal article" date="2014" name="Genome Announc.">
        <title>Genome Sequence of the Sulfitobacter sp. Strain 2047-Infecting Lytic Phage {Phi}CB2047-B.</title>
        <authorList>
            <person name="Ankrah N.Y."/>
            <person name="Budinoff C.R."/>
            <person name="Wilson W.H."/>
            <person name="Wilhelm S.W."/>
            <person name="Buchan A."/>
        </authorList>
    </citation>
    <scope>NUCLEOTIDE SEQUENCE [LARGE SCALE GENOMIC DNA]</scope>
    <source>
        <strain evidence="2">phiCB2047-B</strain>
    </source>
</reference>
<dbReference type="Proteomes" id="UP000207593">
    <property type="component" value="Segment"/>
</dbReference>
<name>M4PRR0_9CAUD</name>
<evidence type="ECO:0000313" key="1">
    <source>
        <dbReference type="EMBL" id="AGH07441.1"/>
    </source>
</evidence>